<evidence type="ECO:0000313" key="17">
    <source>
        <dbReference type="EMBL" id="QOT82022.1"/>
    </source>
</evidence>
<dbReference type="Gene3D" id="3.40.50.300">
    <property type="entry name" value="P-loop containing nucleotide triphosphate hydrolases"/>
    <property type="match status" value="1"/>
</dbReference>
<dbReference type="AlphaFoldDB" id="A0A643FZ13"/>
<keyword evidence="9" id="KW-1278">Translocase</keyword>
<evidence type="ECO:0000256" key="2">
    <source>
        <dbReference type="ARBA" id="ARBA00004533"/>
    </source>
</evidence>
<dbReference type="SUPFAM" id="SSF52540">
    <property type="entry name" value="P-loop containing nucleoside triphosphate hydrolases"/>
    <property type="match status" value="1"/>
</dbReference>
<keyword evidence="6" id="KW-0997">Cell inner membrane</keyword>
<dbReference type="RefSeq" id="WP_150984886.1">
    <property type="nucleotide sequence ID" value="NZ_CP062806.1"/>
</dbReference>
<comment type="catalytic activity">
    <reaction evidence="15">
        <text>glutathione(out) + ATP + H2O = glutathione(in) + ADP + phosphate + H(+)</text>
        <dbReference type="Rhea" id="RHEA:29791"/>
        <dbReference type="ChEBI" id="CHEBI:15377"/>
        <dbReference type="ChEBI" id="CHEBI:15378"/>
        <dbReference type="ChEBI" id="CHEBI:30616"/>
        <dbReference type="ChEBI" id="CHEBI:43474"/>
        <dbReference type="ChEBI" id="CHEBI:57925"/>
        <dbReference type="ChEBI" id="CHEBI:456216"/>
        <dbReference type="EC" id="7.4.2.10"/>
    </reaction>
</comment>
<dbReference type="PANTHER" id="PTHR43776">
    <property type="entry name" value="TRANSPORT ATP-BINDING PROTEIN"/>
    <property type="match status" value="1"/>
</dbReference>
<keyword evidence="10" id="KW-0472">Membrane</keyword>
<dbReference type="InterPro" id="IPR027417">
    <property type="entry name" value="P-loop_NTPase"/>
</dbReference>
<dbReference type="EMBL" id="CP062806">
    <property type="protein sequence ID" value="QOT82022.1"/>
    <property type="molecule type" value="Genomic_DNA"/>
</dbReference>
<dbReference type="GO" id="GO:0055085">
    <property type="term" value="P:transmembrane transport"/>
    <property type="evidence" value="ECO:0007669"/>
    <property type="project" value="UniProtKB-ARBA"/>
</dbReference>
<reference evidence="17 18" key="1">
    <citation type="submission" date="2020-10" db="EMBL/GenBank/DDBJ databases">
        <title>Complete genome sequence of Cupriavidus basilensis CCUG 49340T.</title>
        <authorList>
            <person name="Salva-Serra F."/>
            <person name="Donoso R.A."/>
            <person name="Cho K.H."/>
            <person name="Yoo J.A."/>
            <person name="Lee K."/>
            <person name="Yoon S.-H."/>
            <person name="Perez-Pantoja D."/>
            <person name="Moore E.R.B."/>
        </authorList>
    </citation>
    <scope>NUCLEOTIDE SEQUENCE [LARGE SCALE GENOMIC DNA]</scope>
    <source>
        <strain evidence="18">CCUG 49340</strain>
        <plasmid evidence="17 18">pRK1-2</plasmid>
    </source>
</reference>
<evidence type="ECO:0000256" key="3">
    <source>
        <dbReference type="ARBA" id="ARBA00011469"/>
    </source>
</evidence>
<dbReference type="InterPro" id="IPR017871">
    <property type="entry name" value="ABC_transporter-like_CS"/>
</dbReference>
<keyword evidence="17" id="KW-0614">Plasmid</keyword>
<dbReference type="Proteomes" id="UP000397656">
    <property type="component" value="Plasmid pRK1-2"/>
</dbReference>
<evidence type="ECO:0000256" key="8">
    <source>
        <dbReference type="ARBA" id="ARBA00022840"/>
    </source>
</evidence>
<dbReference type="SMART" id="SM00382">
    <property type="entry name" value="AAA"/>
    <property type="match status" value="1"/>
</dbReference>
<dbReference type="InterPro" id="IPR003439">
    <property type="entry name" value="ABC_transporter-like_ATP-bd"/>
</dbReference>
<dbReference type="GO" id="GO:0005886">
    <property type="term" value="C:plasma membrane"/>
    <property type="evidence" value="ECO:0007669"/>
    <property type="project" value="UniProtKB-SubCell"/>
</dbReference>
<keyword evidence="5" id="KW-1003">Cell membrane</keyword>
<keyword evidence="7" id="KW-0547">Nucleotide-binding</keyword>
<protein>
    <recommendedName>
        <fullName evidence="14">Glutathione import ATP-binding protein GsiA</fullName>
        <ecNumber evidence="13">7.4.2.10</ecNumber>
    </recommendedName>
</protein>
<keyword evidence="4" id="KW-0813">Transport</keyword>
<dbReference type="InterPro" id="IPR050319">
    <property type="entry name" value="ABC_transp_ATP-bind"/>
</dbReference>
<feature type="domain" description="ABC transporter" evidence="16">
    <location>
        <begin position="4"/>
        <end position="247"/>
    </location>
</feature>
<sequence>MPLLSVIDLHTRYATRAGVTHAVRGVSFDIAAGETVGLVGESGCGKSTLGKTLLQLVPATSGRVLLDGVDLGALKPGPLRALRPRVQMIFQDAFASLNPRRSVRDTLETILRVHGVSSARERLRQVALMIDRVGLPLSALGRYPHEFSGGQRQRIGIARALLLRPDLVVCDEPVSALDVSIQAQILNLLVDLKREFGLAYLFISHDLAVVRYLADRVMVMQAGQIVENAPQEQLWNSPVHPYTRALIAAEPAPAGRARVA</sequence>
<accession>A0A643FZ13</accession>
<dbReference type="PROSITE" id="PS50893">
    <property type="entry name" value="ABC_TRANSPORTER_2"/>
    <property type="match status" value="1"/>
</dbReference>
<evidence type="ECO:0000256" key="13">
    <source>
        <dbReference type="ARBA" id="ARBA00039050"/>
    </source>
</evidence>
<evidence type="ECO:0000256" key="5">
    <source>
        <dbReference type="ARBA" id="ARBA00022475"/>
    </source>
</evidence>
<evidence type="ECO:0000256" key="9">
    <source>
        <dbReference type="ARBA" id="ARBA00022967"/>
    </source>
</evidence>
<dbReference type="EC" id="7.4.2.10" evidence="13"/>
<comment type="similarity">
    <text evidence="12">Belongs to the ABC transporter superfamily. Glutathione importer (TC 3.A.1.5.11) family.</text>
</comment>
<organism evidence="17 18">
    <name type="scientific">Cupriavidus basilensis</name>
    <dbReference type="NCBI Taxonomy" id="68895"/>
    <lineage>
        <taxon>Bacteria</taxon>
        <taxon>Pseudomonadati</taxon>
        <taxon>Pseudomonadota</taxon>
        <taxon>Betaproteobacteria</taxon>
        <taxon>Burkholderiales</taxon>
        <taxon>Burkholderiaceae</taxon>
        <taxon>Cupriavidus</taxon>
    </lineage>
</organism>
<evidence type="ECO:0000259" key="16">
    <source>
        <dbReference type="PROSITE" id="PS50893"/>
    </source>
</evidence>
<dbReference type="CDD" id="cd03257">
    <property type="entry name" value="ABC_NikE_OppD_transporters"/>
    <property type="match status" value="1"/>
</dbReference>
<evidence type="ECO:0000256" key="4">
    <source>
        <dbReference type="ARBA" id="ARBA00022448"/>
    </source>
</evidence>
<comment type="subunit">
    <text evidence="3">The complex is composed of two ATP-binding proteins (GsiA), two transmembrane proteins (GsiC and GsiD) and a solute-binding protein (GsiB).</text>
</comment>
<dbReference type="GO" id="GO:0016887">
    <property type="term" value="F:ATP hydrolysis activity"/>
    <property type="evidence" value="ECO:0007669"/>
    <property type="project" value="InterPro"/>
</dbReference>
<name>A0A643FZ13_9BURK</name>
<dbReference type="GO" id="GO:0005524">
    <property type="term" value="F:ATP binding"/>
    <property type="evidence" value="ECO:0007669"/>
    <property type="project" value="UniProtKB-KW"/>
</dbReference>
<dbReference type="FunFam" id="3.40.50.300:FF:000016">
    <property type="entry name" value="Oligopeptide ABC transporter ATP-binding component"/>
    <property type="match status" value="1"/>
</dbReference>
<evidence type="ECO:0000256" key="1">
    <source>
        <dbReference type="ARBA" id="ARBA00004170"/>
    </source>
</evidence>
<evidence type="ECO:0000256" key="6">
    <source>
        <dbReference type="ARBA" id="ARBA00022519"/>
    </source>
</evidence>
<evidence type="ECO:0000256" key="11">
    <source>
        <dbReference type="ARBA" id="ARBA00037530"/>
    </source>
</evidence>
<gene>
    <name evidence="17" type="ORF">F7R26_037605</name>
</gene>
<dbReference type="Pfam" id="PF00005">
    <property type="entry name" value="ABC_tran"/>
    <property type="match status" value="1"/>
</dbReference>
<dbReference type="PANTHER" id="PTHR43776:SF15">
    <property type="entry name" value="GLUTATHIONE IMPORT ATP-BINDING PROTEIN GSIA"/>
    <property type="match status" value="1"/>
</dbReference>
<comment type="subcellular location">
    <subcellularLocation>
        <location evidence="2">Cell inner membrane</location>
    </subcellularLocation>
    <subcellularLocation>
        <location evidence="1">Membrane</location>
        <topology evidence="1">Peripheral membrane protein</topology>
    </subcellularLocation>
</comment>
<evidence type="ECO:0000256" key="15">
    <source>
        <dbReference type="ARBA" id="ARBA00047640"/>
    </source>
</evidence>
<evidence type="ECO:0000313" key="18">
    <source>
        <dbReference type="Proteomes" id="UP000397656"/>
    </source>
</evidence>
<dbReference type="InterPro" id="IPR003593">
    <property type="entry name" value="AAA+_ATPase"/>
</dbReference>
<keyword evidence="8 17" id="KW-0067">ATP-binding</keyword>
<evidence type="ECO:0000256" key="14">
    <source>
        <dbReference type="ARBA" id="ARBA00041187"/>
    </source>
</evidence>
<evidence type="ECO:0000256" key="10">
    <source>
        <dbReference type="ARBA" id="ARBA00023136"/>
    </source>
</evidence>
<comment type="function">
    <text evidence="11">Part of the ABC transporter complex GsiABCD involved in glutathione import. Responsible for energy coupling to the transport system.</text>
</comment>
<dbReference type="PROSITE" id="PS00211">
    <property type="entry name" value="ABC_TRANSPORTER_1"/>
    <property type="match status" value="1"/>
</dbReference>
<geneLocation type="plasmid" evidence="17 18">
    <name>pRK1-2</name>
</geneLocation>
<dbReference type="GeneID" id="98406690"/>
<evidence type="ECO:0000256" key="12">
    <source>
        <dbReference type="ARBA" id="ARBA00038416"/>
    </source>
</evidence>
<evidence type="ECO:0000256" key="7">
    <source>
        <dbReference type="ARBA" id="ARBA00022741"/>
    </source>
</evidence>
<proteinExistence type="inferred from homology"/>